<accession>A0AAN6D7C7</accession>
<keyword evidence="1 5" id="KW-0479">Metal-binding</keyword>
<dbReference type="GO" id="GO:0051252">
    <property type="term" value="P:regulation of RNA metabolic process"/>
    <property type="evidence" value="ECO:0007669"/>
    <property type="project" value="UniProtKB-ARBA"/>
</dbReference>
<feature type="zinc finger region" description="C3H1-type" evidence="5">
    <location>
        <begin position="352"/>
        <end position="380"/>
    </location>
</feature>
<protein>
    <recommendedName>
        <fullName evidence="7">C3H1-type domain-containing protein</fullName>
    </recommendedName>
</protein>
<feature type="compositionally biased region" description="Low complexity" evidence="6">
    <location>
        <begin position="321"/>
        <end position="330"/>
    </location>
</feature>
<keyword evidence="3 5" id="KW-0863">Zinc-finger</keyword>
<keyword evidence="2" id="KW-0677">Repeat</keyword>
<dbReference type="FunFam" id="4.10.1000.10:FF:000003">
    <property type="entry name" value="Zinc finger CCCH domain-containing protein"/>
    <property type="match status" value="1"/>
</dbReference>
<dbReference type="GO" id="GO:0003729">
    <property type="term" value="F:mRNA binding"/>
    <property type="evidence" value="ECO:0007669"/>
    <property type="project" value="InterPro"/>
</dbReference>
<evidence type="ECO:0000256" key="5">
    <source>
        <dbReference type="PROSITE-ProRule" id="PRU00723"/>
    </source>
</evidence>
<evidence type="ECO:0000313" key="9">
    <source>
        <dbReference type="Proteomes" id="UP000738402"/>
    </source>
</evidence>
<name>A0AAN6D7C7_9ASCO</name>
<dbReference type="Gene3D" id="4.10.1000.10">
    <property type="entry name" value="Zinc finger, CCCH-type"/>
    <property type="match status" value="2"/>
</dbReference>
<dbReference type="PANTHER" id="PTHR12547">
    <property type="entry name" value="CCCH ZINC FINGER/TIS11-RELATED"/>
    <property type="match status" value="1"/>
</dbReference>
<reference evidence="8" key="1">
    <citation type="journal article" date="2021" name="G3 (Bethesda)">
        <title>Genomic diversity, chromosomal rearrangements, and interspecies hybridization in the ogataea polymorpha species complex.</title>
        <authorList>
            <person name="Hanson S.J."/>
            <person name="Cinneide E.O."/>
            <person name="Salzberg L.I."/>
            <person name="Wolfe K.H."/>
            <person name="McGowan J."/>
            <person name="Fitzpatrick D.A."/>
            <person name="Matlin K."/>
        </authorList>
    </citation>
    <scope>NUCLEOTIDE SEQUENCE</scope>
    <source>
        <strain evidence="8">83-405-1</strain>
    </source>
</reference>
<dbReference type="SMART" id="SM00356">
    <property type="entry name" value="ZnF_C3H1"/>
    <property type="match status" value="2"/>
</dbReference>
<feature type="domain" description="C3H1-type" evidence="7">
    <location>
        <begin position="390"/>
        <end position="418"/>
    </location>
</feature>
<dbReference type="InterPro" id="IPR000571">
    <property type="entry name" value="Znf_CCCH"/>
</dbReference>
<dbReference type="PANTHER" id="PTHR12547:SF18">
    <property type="entry name" value="PROTEIN TIS11"/>
    <property type="match status" value="1"/>
</dbReference>
<proteinExistence type="predicted"/>
<feature type="region of interest" description="Disordered" evidence="6">
    <location>
        <begin position="314"/>
        <end position="338"/>
    </location>
</feature>
<feature type="domain" description="C3H1-type" evidence="7">
    <location>
        <begin position="352"/>
        <end position="380"/>
    </location>
</feature>
<feature type="compositionally biased region" description="Low complexity" evidence="6">
    <location>
        <begin position="72"/>
        <end position="87"/>
    </location>
</feature>
<evidence type="ECO:0000313" key="8">
    <source>
        <dbReference type="EMBL" id="KAG7728792.1"/>
    </source>
</evidence>
<gene>
    <name evidence="8" type="ORF">KL933_002025</name>
</gene>
<dbReference type="GO" id="GO:0008270">
    <property type="term" value="F:zinc ion binding"/>
    <property type="evidence" value="ECO:0007669"/>
    <property type="project" value="UniProtKB-KW"/>
</dbReference>
<dbReference type="Pfam" id="PF00642">
    <property type="entry name" value="zf-CCCH"/>
    <property type="match status" value="2"/>
</dbReference>
<dbReference type="AlphaFoldDB" id="A0AAN6D7C7"/>
<feature type="zinc finger region" description="C3H1-type" evidence="5">
    <location>
        <begin position="390"/>
        <end position="418"/>
    </location>
</feature>
<dbReference type="InterPro" id="IPR045877">
    <property type="entry name" value="ZFP36-like"/>
</dbReference>
<organism evidence="8 9">
    <name type="scientific">Ogataea haglerorum</name>
    <dbReference type="NCBI Taxonomy" id="1937702"/>
    <lineage>
        <taxon>Eukaryota</taxon>
        <taxon>Fungi</taxon>
        <taxon>Dikarya</taxon>
        <taxon>Ascomycota</taxon>
        <taxon>Saccharomycotina</taxon>
        <taxon>Pichiomycetes</taxon>
        <taxon>Pichiales</taxon>
        <taxon>Pichiaceae</taxon>
        <taxon>Ogataea</taxon>
    </lineage>
</organism>
<evidence type="ECO:0000256" key="2">
    <source>
        <dbReference type="ARBA" id="ARBA00022737"/>
    </source>
</evidence>
<evidence type="ECO:0000256" key="3">
    <source>
        <dbReference type="ARBA" id="ARBA00022771"/>
    </source>
</evidence>
<comment type="caution">
    <text evidence="8">The sequence shown here is derived from an EMBL/GenBank/DDBJ whole genome shotgun (WGS) entry which is preliminary data.</text>
</comment>
<evidence type="ECO:0000256" key="6">
    <source>
        <dbReference type="SAM" id="MobiDB-lite"/>
    </source>
</evidence>
<dbReference type="PROSITE" id="PS50103">
    <property type="entry name" value="ZF_C3H1"/>
    <property type="match status" value="2"/>
</dbReference>
<dbReference type="Proteomes" id="UP000738402">
    <property type="component" value="Unassembled WGS sequence"/>
</dbReference>
<evidence type="ECO:0000256" key="4">
    <source>
        <dbReference type="ARBA" id="ARBA00022833"/>
    </source>
</evidence>
<evidence type="ECO:0000256" key="1">
    <source>
        <dbReference type="ARBA" id="ARBA00022723"/>
    </source>
</evidence>
<sequence>MTSIWGSFDHSVKESANFDLDADLDINLHFARLRLSAMEITPSVSETSTMISPTASYGNLLSDVSKEREHGGSANSTYTSSSANSPPGLGQNDCLPFDPDSQQIAIDMLDLIPNLWADKSKDTLNFSSSNVLSSSRIPFSGQCAPNLATANNGHVSPRLNQSSKVIPSNFSTLESSPFFALQQSHQESSPFAFAQNPNSFNNTSRIQMDGPTNSKSLFQPHSPQIPVHSTPVEIKSPVQGGGTQLGYPLTEENLLLLNPSKRLIQGKHLNIAVIPTKMCQDDTAFLMVPASSALNENDSDKSLRVECVPNTKRKITPKGLSQSSSVSSHSQKSHKVFPSSSVKSKAIVDRDLYKTEMCTQYQEKGYCPYGSKCQFAHGEEELKKVKRADNWKTKLCANWLKSGSCRYGKRCCFKHGEDDRGNP</sequence>
<keyword evidence="4 5" id="KW-0862">Zinc</keyword>
<dbReference type="FunFam" id="4.10.1000.10:FF:000018">
    <property type="entry name" value="Zinc finger protein"/>
    <property type="match status" value="1"/>
</dbReference>
<feature type="region of interest" description="Disordered" evidence="6">
    <location>
        <begin position="65"/>
        <end position="96"/>
    </location>
</feature>
<dbReference type="GO" id="GO:0010468">
    <property type="term" value="P:regulation of gene expression"/>
    <property type="evidence" value="ECO:0007669"/>
    <property type="project" value="UniProtKB-ARBA"/>
</dbReference>
<dbReference type="SUPFAM" id="SSF90229">
    <property type="entry name" value="CCCH zinc finger"/>
    <property type="match status" value="2"/>
</dbReference>
<dbReference type="EMBL" id="JAHLUH010000004">
    <property type="protein sequence ID" value="KAG7728792.1"/>
    <property type="molecule type" value="Genomic_DNA"/>
</dbReference>
<dbReference type="InterPro" id="IPR036855">
    <property type="entry name" value="Znf_CCCH_sf"/>
</dbReference>
<evidence type="ECO:0000259" key="7">
    <source>
        <dbReference type="PROSITE" id="PS50103"/>
    </source>
</evidence>